<dbReference type="OrthoDB" id="2990087at2"/>
<accession>A0A4R3LA05</accession>
<gene>
    <name evidence="2" type="ORF">EDD58_103500</name>
</gene>
<dbReference type="Pfam" id="PF06103">
    <property type="entry name" value="DUF948"/>
    <property type="match status" value="1"/>
</dbReference>
<proteinExistence type="predicted"/>
<feature type="transmembrane region" description="Helical" evidence="1">
    <location>
        <begin position="6"/>
        <end position="26"/>
    </location>
</feature>
<dbReference type="InterPro" id="IPR009293">
    <property type="entry name" value="UPF0478"/>
</dbReference>
<evidence type="ECO:0000256" key="1">
    <source>
        <dbReference type="SAM" id="Phobius"/>
    </source>
</evidence>
<reference evidence="2 3" key="1">
    <citation type="submission" date="2019-03" db="EMBL/GenBank/DDBJ databases">
        <title>Genomic Encyclopedia of Type Strains, Phase IV (KMG-IV): sequencing the most valuable type-strain genomes for metagenomic binning, comparative biology and taxonomic classification.</title>
        <authorList>
            <person name="Goeker M."/>
        </authorList>
    </citation>
    <scope>NUCLEOTIDE SEQUENCE [LARGE SCALE GENOMIC DNA]</scope>
    <source>
        <strain evidence="2 3">DSM 45707</strain>
    </source>
</reference>
<protein>
    <submittedName>
        <fullName evidence="2">Uncharacterized protein DUF948</fullName>
    </submittedName>
</protein>
<keyword evidence="3" id="KW-1185">Reference proteome</keyword>
<keyword evidence="1" id="KW-0812">Transmembrane</keyword>
<name>A0A4R3LA05_9BACL</name>
<evidence type="ECO:0000313" key="2">
    <source>
        <dbReference type="EMBL" id="TCS95074.1"/>
    </source>
</evidence>
<dbReference type="PANTHER" id="PTHR40070">
    <property type="entry name" value="UPF0478 PROTEIN YTXG"/>
    <property type="match status" value="1"/>
</dbReference>
<dbReference type="Proteomes" id="UP000294937">
    <property type="component" value="Unassembled WGS sequence"/>
</dbReference>
<organism evidence="2 3">
    <name type="scientific">Hazenella coriacea</name>
    <dbReference type="NCBI Taxonomy" id="1179467"/>
    <lineage>
        <taxon>Bacteria</taxon>
        <taxon>Bacillati</taxon>
        <taxon>Bacillota</taxon>
        <taxon>Bacilli</taxon>
        <taxon>Bacillales</taxon>
        <taxon>Thermoactinomycetaceae</taxon>
        <taxon>Hazenella</taxon>
    </lineage>
</organism>
<dbReference type="PANTHER" id="PTHR40070:SF1">
    <property type="entry name" value="UPF0478 PROTEIN YTXG"/>
    <property type="match status" value="1"/>
</dbReference>
<keyword evidence="1" id="KW-1133">Transmembrane helix</keyword>
<dbReference type="RefSeq" id="WP_131924428.1">
    <property type="nucleotide sequence ID" value="NZ_SMAG01000003.1"/>
</dbReference>
<dbReference type="AlphaFoldDB" id="A0A4R3LA05"/>
<dbReference type="EMBL" id="SMAG01000003">
    <property type="protein sequence ID" value="TCS95074.1"/>
    <property type="molecule type" value="Genomic_DNA"/>
</dbReference>
<evidence type="ECO:0000313" key="3">
    <source>
        <dbReference type="Proteomes" id="UP000294937"/>
    </source>
</evidence>
<keyword evidence="1" id="KW-0472">Membrane</keyword>
<sequence>MIVSISIGVIAIAVVVLVIFLIRSLISFNQTIHLMNQTLNELKGKVEVAVDESTQTLKETRYLVEDFRQKSQQADAVFQSMKKAGESLEEVSTEIVRQAEVNKSRLSNLVALVGAGIDIARNLQKPRK</sequence>
<comment type="caution">
    <text evidence="2">The sequence shown here is derived from an EMBL/GenBank/DDBJ whole genome shotgun (WGS) entry which is preliminary data.</text>
</comment>